<organism evidence="8 9">
    <name type="scientific">Trichuris trichiura</name>
    <name type="common">Whipworm</name>
    <name type="synonym">Trichocephalus trichiurus</name>
    <dbReference type="NCBI Taxonomy" id="36087"/>
    <lineage>
        <taxon>Eukaryota</taxon>
        <taxon>Metazoa</taxon>
        <taxon>Ecdysozoa</taxon>
        <taxon>Nematoda</taxon>
        <taxon>Enoplea</taxon>
        <taxon>Dorylaimia</taxon>
        <taxon>Trichinellida</taxon>
        <taxon>Trichuridae</taxon>
        <taxon>Trichuris</taxon>
    </lineage>
</organism>
<dbReference type="InterPro" id="IPR019135">
    <property type="entry name" value="Polycomb_protein_VEFS-Box"/>
</dbReference>
<keyword evidence="9" id="KW-1185">Reference proteome</keyword>
<dbReference type="EMBL" id="HG805851">
    <property type="protein sequence ID" value="CDW53385.1"/>
    <property type="molecule type" value="Genomic_DNA"/>
</dbReference>
<evidence type="ECO:0000256" key="3">
    <source>
        <dbReference type="ARBA" id="ARBA00022771"/>
    </source>
</evidence>
<evidence type="ECO:0000256" key="1">
    <source>
        <dbReference type="ARBA" id="ARBA00007416"/>
    </source>
</evidence>
<reference evidence="8" key="1">
    <citation type="submission" date="2014-01" db="EMBL/GenBank/DDBJ databases">
        <authorList>
            <person name="Aslett M."/>
        </authorList>
    </citation>
    <scope>NUCLEOTIDE SEQUENCE</scope>
</reference>
<protein>
    <submittedName>
        <fullName evidence="8">VEFS-Box domain containing protein</fullName>
    </submittedName>
</protein>
<dbReference type="Proteomes" id="UP000030665">
    <property type="component" value="Unassembled WGS sequence"/>
</dbReference>
<keyword evidence="3" id="KW-0863">Zinc-finger</keyword>
<dbReference type="Pfam" id="PF09733">
    <property type="entry name" value="VEFS-Box"/>
    <property type="match status" value="1"/>
</dbReference>
<accession>A0A077Z3S7</accession>
<evidence type="ECO:0000256" key="4">
    <source>
        <dbReference type="ARBA" id="ARBA00022833"/>
    </source>
</evidence>
<evidence type="ECO:0000313" key="9">
    <source>
        <dbReference type="Proteomes" id="UP000030665"/>
    </source>
</evidence>
<comment type="similarity">
    <text evidence="1">Belongs to the VEFS (VRN2-EMF2-FIS2-SU(Z)12) family.</text>
</comment>
<keyword evidence="6" id="KW-0804">Transcription</keyword>
<evidence type="ECO:0000256" key="6">
    <source>
        <dbReference type="ARBA" id="ARBA00023163"/>
    </source>
</evidence>
<keyword evidence="4" id="KW-0862">Zinc</keyword>
<sequence length="140" mass="16118">MDKENKKRKRTYYRMENGTMKSVEPAGVPAVFSGEKCGNMLEILVENAKIDNLCGCPLAAKTVMKLWNEYRRRWSILPTRLMYAACCEFLHCYQETIKSQDLQKAVAEMFAAWHDAEVLSHEDAQMLITRMYSLCGNPVI</sequence>
<evidence type="ECO:0000313" key="8">
    <source>
        <dbReference type="EMBL" id="CDW53385.1"/>
    </source>
</evidence>
<dbReference type="GO" id="GO:0008270">
    <property type="term" value="F:zinc ion binding"/>
    <property type="evidence" value="ECO:0007669"/>
    <property type="project" value="UniProtKB-KW"/>
</dbReference>
<reference evidence="8" key="2">
    <citation type="submission" date="2014-03" db="EMBL/GenBank/DDBJ databases">
        <title>The whipworm genome and dual-species transcriptomics of an intimate host-pathogen interaction.</title>
        <authorList>
            <person name="Foth B.J."/>
            <person name="Tsai I.J."/>
            <person name="Reid A.J."/>
            <person name="Bancroft A.J."/>
            <person name="Nichol S."/>
            <person name="Tracey A."/>
            <person name="Holroyd N."/>
            <person name="Cotton J.A."/>
            <person name="Stanley E.J."/>
            <person name="Zarowiecki M."/>
            <person name="Liu J.Z."/>
            <person name="Huckvale T."/>
            <person name="Cooper P.J."/>
            <person name="Grencis R.K."/>
            <person name="Berriman M."/>
        </authorList>
    </citation>
    <scope>NUCLEOTIDE SEQUENCE [LARGE SCALE GENOMIC DNA]</scope>
</reference>
<keyword evidence="5" id="KW-0805">Transcription regulation</keyword>
<proteinExistence type="inferred from homology"/>
<keyword evidence="2" id="KW-0479">Metal-binding</keyword>
<feature type="domain" description="Polycomb protein VEFS-Box" evidence="7">
    <location>
        <begin position="8"/>
        <end position="121"/>
    </location>
</feature>
<evidence type="ECO:0000256" key="2">
    <source>
        <dbReference type="ARBA" id="ARBA00022723"/>
    </source>
</evidence>
<evidence type="ECO:0000256" key="5">
    <source>
        <dbReference type="ARBA" id="ARBA00023015"/>
    </source>
</evidence>
<gene>
    <name evidence="8" type="ORF">TTRE_0000164901</name>
</gene>
<name>A0A077Z3S7_TRITR</name>
<evidence type="ECO:0000259" key="7">
    <source>
        <dbReference type="Pfam" id="PF09733"/>
    </source>
</evidence>
<dbReference type="AlphaFoldDB" id="A0A077Z3S7"/>